<accession>A0A381ZRL3</accession>
<reference evidence="1" key="1">
    <citation type="submission" date="2018-05" db="EMBL/GenBank/DDBJ databases">
        <authorList>
            <person name="Lanie J.A."/>
            <person name="Ng W.-L."/>
            <person name="Kazmierczak K.M."/>
            <person name="Andrzejewski T.M."/>
            <person name="Davidsen T.M."/>
            <person name="Wayne K.J."/>
            <person name="Tettelin H."/>
            <person name="Glass J.I."/>
            <person name="Rusch D."/>
            <person name="Podicherti R."/>
            <person name="Tsui H.-C.T."/>
            <person name="Winkler M.E."/>
        </authorList>
    </citation>
    <scope>NUCLEOTIDE SEQUENCE</scope>
</reference>
<dbReference type="AlphaFoldDB" id="A0A381ZRL3"/>
<sequence length="32" mass="3792">MVTIKISVLYQVSSFGKDFKPKYILLVYFEFS</sequence>
<evidence type="ECO:0000313" key="1">
    <source>
        <dbReference type="EMBL" id="SVA91849.1"/>
    </source>
</evidence>
<proteinExistence type="predicted"/>
<gene>
    <name evidence="1" type="ORF">METZ01_LOCUS144703</name>
</gene>
<organism evidence="1">
    <name type="scientific">marine metagenome</name>
    <dbReference type="NCBI Taxonomy" id="408172"/>
    <lineage>
        <taxon>unclassified sequences</taxon>
        <taxon>metagenomes</taxon>
        <taxon>ecological metagenomes</taxon>
    </lineage>
</organism>
<name>A0A381ZRL3_9ZZZZ</name>
<dbReference type="EMBL" id="UINC01022375">
    <property type="protein sequence ID" value="SVA91849.1"/>
    <property type="molecule type" value="Genomic_DNA"/>
</dbReference>
<protein>
    <submittedName>
        <fullName evidence="1">Uncharacterized protein</fullName>
    </submittedName>
</protein>